<proteinExistence type="predicted"/>
<accession>A0A7J7JSM1</accession>
<dbReference type="Proteomes" id="UP000593567">
    <property type="component" value="Unassembled WGS sequence"/>
</dbReference>
<evidence type="ECO:0000313" key="3">
    <source>
        <dbReference type="Proteomes" id="UP000593567"/>
    </source>
</evidence>
<organism evidence="2 3">
    <name type="scientific">Bugula neritina</name>
    <name type="common">Brown bryozoan</name>
    <name type="synonym">Sertularia neritina</name>
    <dbReference type="NCBI Taxonomy" id="10212"/>
    <lineage>
        <taxon>Eukaryota</taxon>
        <taxon>Metazoa</taxon>
        <taxon>Spiralia</taxon>
        <taxon>Lophotrochozoa</taxon>
        <taxon>Bryozoa</taxon>
        <taxon>Gymnolaemata</taxon>
        <taxon>Cheilostomatida</taxon>
        <taxon>Flustrina</taxon>
        <taxon>Buguloidea</taxon>
        <taxon>Bugulidae</taxon>
        <taxon>Bugula</taxon>
    </lineage>
</organism>
<dbReference type="AlphaFoldDB" id="A0A7J7JSM1"/>
<keyword evidence="1" id="KW-0732">Signal</keyword>
<protein>
    <submittedName>
        <fullName evidence="2">Uncharacterized protein</fullName>
    </submittedName>
</protein>
<feature type="signal peptide" evidence="1">
    <location>
        <begin position="1"/>
        <end position="20"/>
    </location>
</feature>
<comment type="caution">
    <text evidence="2">The sequence shown here is derived from an EMBL/GenBank/DDBJ whole genome shotgun (WGS) entry which is preliminary data.</text>
</comment>
<gene>
    <name evidence="2" type="ORF">EB796_013239</name>
</gene>
<feature type="chain" id="PRO_5029492369" evidence="1">
    <location>
        <begin position="21"/>
        <end position="75"/>
    </location>
</feature>
<name>A0A7J7JSM1_BUGNE</name>
<evidence type="ECO:0000256" key="1">
    <source>
        <dbReference type="SAM" id="SignalP"/>
    </source>
</evidence>
<keyword evidence="3" id="KW-1185">Reference proteome</keyword>
<evidence type="ECO:0000313" key="2">
    <source>
        <dbReference type="EMBL" id="KAF6028456.1"/>
    </source>
</evidence>
<reference evidence="2" key="1">
    <citation type="submission" date="2020-06" db="EMBL/GenBank/DDBJ databases">
        <title>Draft genome of Bugula neritina, a colonial animal packing powerful symbionts and potential medicines.</title>
        <authorList>
            <person name="Rayko M."/>
        </authorList>
    </citation>
    <scope>NUCLEOTIDE SEQUENCE [LARGE SCALE GENOMIC DNA]</scope>
    <source>
        <strain evidence="2">Kwan_BN1</strain>
    </source>
</reference>
<dbReference type="EMBL" id="VXIV02001948">
    <property type="protein sequence ID" value="KAF6028456.1"/>
    <property type="molecule type" value="Genomic_DNA"/>
</dbReference>
<sequence length="75" mass="8083">MNTLVITFFAVLAVCSVTNGVRLTRRCPNSQEPFGPKYNPGCKSKADCAAPDVCCTSPYSTTKYCVKGEVVPPLH</sequence>